<dbReference type="AlphaFoldDB" id="A0A4Q7NS26"/>
<organism evidence="3 4">
    <name type="scientific">Motilibacter rhizosphaerae</name>
    <dbReference type="NCBI Taxonomy" id="598652"/>
    <lineage>
        <taxon>Bacteria</taxon>
        <taxon>Bacillati</taxon>
        <taxon>Actinomycetota</taxon>
        <taxon>Actinomycetes</taxon>
        <taxon>Motilibacterales</taxon>
        <taxon>Motilibacteraceae</taxon>
        <taxon>Motilibacter</taxon>
    </lineage>
</organism>
<proteinExistence type="predicted"/>
<evidence type="ECO:0000256" key="1">
    <source>
        <dbReference type="SAM" id="MobiDB-lite"/>
    </source>
</evidence>
<gene>
    <name evidence="3" type="ORF">EV189_1685</name>
</gene>
<evidence type="ECO:0000313" key="4">
    <source>
        <dbReference type="Proteomes" id="UP000293638"/>
    </source>
</evidence>
<feature type="compositionally biased region" description="Low complexity" evidence="1">
    <location>
        <begin position="146"/>
        <end position="161"/>
    </location>
</feature>
<evidence type="ECO:0000256" key="2">
    <source>
        <dbReference type="SAM" id="Phobius"/>
    </source>
</evidence>
<protein>
    <submittedName>
        <fullName evidence="3">Uncharacterized protein</fullName>
    </submittedName>
</protein>
<keyword evidence="2" id="KW-1133">Transmembrane helix</keyword>
<comment type="caution">
    <text evidence="3">The sequence shown here is derived from an EMBL/GenBank/DDBJ whole genome shotgun (WGS) entry which is preliminary data.</text>
</comment>
<keyword evidence="2" id="KW-0812">Transmembrane</keyword>
<accession>A0A4Q7NS26</accession>
<dbReference type="EMBL" id="SGXD01000002">
    <property type="protein sequence ID" value="RZS89906.1"/>
    <property type="molecule type" value="Genomic_DNA"/>
</dbReference>
<sequence>MPLTLVAGTLAAVRTAGVDRLLGALGLVAATLLAHIAGGGTAGPGALAALLAVAAAVTALQRRLPAGGALQHLALLALAQAAGHLVCAGDGSPARMLLAHAVATVAALALTEEGRRAWRRTVARLLPPGRARLPALTGQPHLPELGAAAASRQQGAAGVRGPPRVPAPA</sequence>
<evidence type="ECO:0000313" key="3">
    <source>
        <dbReference type="EMBL" id="RZS89906.1"/>
    </source>
</evidence>
<feature type="transmembrane region" description="Helical" evidence="2">
    <location>
        <begin position="25"/>
        <end position="57"/>
    </location>
</feature>
<keyword evidence="4" id="KW-1185">Reference proteome</keyword>
<feature type="region of interest" description="Disordered" evidence="1">
    <location>
        <begin position="143"/>
        <end position="169"/>
    </location>
</feature>
<name>A0A4Q7NS26_9ACTN</name>
<keyword evidence="2" id="KW-0472">Membrane</keyword>
<dbReference type="Proteomes" id="UP000293638">
    <property type="component" value="Unassembled WGS sequence"/>
</dbReference>
<reference evidence="3 4" key="1">
    <citation type="submission" date="2019-02" db="EMBL/GenBank/DDBJ databases">
        <title>Genomic Encyclopedia of Type Strains, Phase IV (KMG-IV): sequencing the most valuable type-strain genomes for metagenomic binning, comparative biology and taxonomic classification.</title>
        <authorList>
            <person name="Goeker M."/>
        </authorList>
    </citation>
    <scope>NUCLEOTIDE SEQUENCE [LARGE SCALE GENOMIC DNA]</scope>
    <source>
        <strain evidence="3 4">DSM 45622</strain>
    </source>
</reference>